<evidence type="ECO:0000313" key="3">
    <source>
        <dbReference type="Proteomes" id="UP001568698"/>
    </source>
</evidence>
<feature type="domain" description="NAD-dependent epimerase/dehydratase" evidence="1">
    <location>
        <begin position="3"/>
        <end position="228"/>
    </location>
</feature>
<dbReference type="CDD" id="cd08946">
    <property type="entry name" value="SDR_e"/>
    <property type="match status" value="1"/>
</dbReference>
<name>A0ABV4K4M0_9BACT</name>
<dbReference type="Gene3D" id="3.40.50.720">
    <property type="entry name" value="NAD(P)-binding Rossmann-like Domain"/>
    <property type="match status" value="1"/>
</dbReference>
<keyword evidence="3" id="KW-1185">Reference proteome</keyword>
<comment type="caution">
    <text evidence="2">The sequence shown here is derived from an EMBL/GenBank/DDBJ whole genome shotgun (WGS) entry which is preliminary data.</text>
</comment>
<dbReference type="PANTHER" id="PTHR43245">
    <property type="entry name" value="BIFUNCTIONAL POLYMYXIN RESISTANCE PROTEIN ARNA"/>
    <property type="match status" value="1"/>
</dbReference>
<dbReference type="EMBL" id="JBGLYH010000022">
    <property type="protein sequence ID" value="MEZ7196960.1"/>
    <property type="molecule type" value="Genomic_DNA"/>
</dbReference>
<dbReference type="Proteomes" id="UP001568698">
    <property type="component" value="Unassembled WGS sequence"/>
</dbReference>
<organism evidence="2 3">
    <name type="scientific">Pseudodesulfovibrio karagichevae</name>
    <dbReference type="NCBI Taxonomy" id="3239305"/>
    <lineage>
        <taxon>Bacteria</taxon>
        <taxon>Pseudomonadati</taxon>
        <taxon>Thermodesulfobacteriota</taxon>
        <taxon>Desulfovibrionia</taxon>
        <taxon>Desulfovibrionales</taxon>
        <taxon>Desulfovibrionaceae</taxon>
    </lineage>
</organism>
<dbReference type="InterPro" id="IPR036291">
    <property type="entry name" value="NAD(P)-bd_dom_sf"/>
</dbReference>
<evidence type="ECO:0000259" key="1">
    <source>
        <dbReference type="Pfam" id="PF01370"/>
    </source>
</evidence>
<gene>
    <name evidence="2" type="ORF">AB6M95_09385</name>
</gene>
<accession>A0ABV4K4M0</accession>
<proteinExistence type="predicted"/>
<dbReference type="RefSeq" id="WP_371386479.1">
    <property type="nucleotide sequence ID" value="NZ_JBGLYH010000022.1"/>
</dbReference>
<evidence type="ECO:0000313" key="2">
    <source>
        <dbReference type="EMBL" id="MEZ7196960.1"/>
    </source>
</evidence>
<protein>
    <submittedName>
        <fullName evidence="2">NAD-dependent epimerase/dehydratase family protein</fullName>
    </submittedName>
</protein>
<dbReference type="PANTHER" id="PTHR43245:SF23">
    <property type="entry name" value="NAD(P)-BINDING DOMAIN-CONTAINING PROTEIN"/>
    <property type="match status" value="1"/>
</dbReference>
<sequence length="320" mass="35902">MKILLAGGAGYIGCVLAPMLRDRGYDVTVCDSLWFGNHLPEDIEVMKSELFDLQEEDLRGYDQVVFLGGLSNDPMAEFSPALNFKLNCALPCYLAYIAKRAGVKRYIYASSCSVYGYTVDELYDEDDPVTCGYPYGISKLQGERGALQLVDDDFSVICLRQGTVCGYSPRMRFDLIINTMFKAAYTTGQVTVNNPSIWRPILDVRDTSSAFLRAVQANESISGVFNVASGNFTVGQVGDIVAESVQNLMGEKVKLNIGNMRDFRNYKVSCERAKTVLGFMPKYGIEDILQSIFDHIDEYTDFEADRYYNIKVFKKMENFA</sequence>
<dbReference type="InterPro" id="IPR001509">
    <property type="entry name" value="Epimerase_deHydtase"/>
</dbReference>
<dbReference type="Pfam" id="PF01370">
    <property type="entry name" value="Epimerase"/>
    <property type="match status" value="1"/>
</dbReference>
<dbReference type="SUPFAM" id="SSF51735">
    <property type="entry name" value="NAD(P)-binding Rossmann-fold domains"/>
    <property type="match status" value="1"/>
</dbReference>
<reference evidence="2 3" key="1">
    <citation type="submission" date="2024-08" db="EMBL/GenBank/DDBJ databases">
        <title>Sulfate-reducing bacteria isolated from formation water of the oil field in Kazakhstan and description of Pseudodesulfovibrio sp.</title>
        <authorList>
            <person name="Bidzhieva S.K."/>
            <person name="Tourova T.P."/>
            <person name="Grouzdev D.S."/>
            <person name="Beletsky A.V."/>
            <person name="Sokolova D.S."/>
            <person name="Samigullina S.R."/>
            <person name="Poltaraus A.B."/>
            <person name="Avtukh A.N."/>
            <person name="Tereshina V.M."/>
            <person name="Zhaparov N.S."/>
            <person name="Mardanov A.V."/>
            <person name="Nazina T.N."/>
        </authorList>
    </citation>
    <scope>NUCLEOTIDE SEQUENCE [LARGE SCALE GENOMIC DNA]</scope>
    <source>
        <strain evidence="2 3">9FUS</strain>
    </source>
</reference>
<dbReference type="InterPro" id="IPR050177">
    <property type="entry name" value="Lipid_A_modif_metabolic_enz"/>
</dbReference>